<dbReference type="Pfam" id="PF01882">
    <property type="entry name" value="DUF58"/>
    <property type="match status" value="1"/>
</dbReference>
<dbReference type="InterPro" id="IPR002881">
    <property type="entry name" value="DUF58"/>
</dbReference>
<dbReference type="PANTHER" id="PTHR34351">
    <property type="entry name" value="SLR1927 PROTEIN-RELATED"/>
    <property type="match status" value="1"/>
</dbReference>
<sequence length="374" mass="39201">MMRGSRAESPGWSATLTPRGWACALGAGLVGASWYAIGLRDVWYLAWLLGALVVVALACALVSGLLARFDVRVRLDEPAPFVGSIVVCTATVSHRLPWTASGRLVWDAAGLKASAPLRWVRGSDAVGVFDWHASARGPQEVRVAAVGIVDPLGLVRFDAQTHAVAPVTVLPRALPGLPELLEAEVTSLFGGDAGTAANGIGDGGIGGGALREYRRGDASRQINWKQSARQGEWLVNLPEPATRSERALRLDCDADAYRSDAEFEVAVSAAAAIVTHWARFGHVVEVQCAGQRAAISGDVDVLLRALAAARCEADDDADEATAELLPGIVVTGIVQRRLMRALEMSAAGGTLVTVGAAQGALPGAWRALPVREPS</sequence>
<keyword evidence="4" id="KW-1185">Reference proteome</keyword>
<keyword evidence="1" id="KW-1133">Transmembrane helix</keyword>
<keyword evidence="1" id="KW-0472">Membrane</keyword>
<gene>
    <name evidence="3" type="ORF">JSQ98_06095</name>
</gene>
<feature type="domain" description="DUF58" evidence="2">
    <location>
        <begin position="210"/>
        <end position="281"/>
    </location>
</feature>
<evidence type="ECO:0000259" key="2">
    <source>
        <dbReference type="Pfam" id="PF01882"/>
    </source>
</evidence>
<name>A0ABS5M477_9MICO</name>
<evidence type="ECO:0000256" key="1">
    <source>
        <dbReference type="SAM" id="Phobius"/>
    </source>
</evidence>
<dbReference type="EMBL" id="JAFEVO010000001">
    <property type="protein sequence ID" value="MBS3181766.1"/>
    <property type="molecule type" value="Genomic_DNA"/>
</dbReference>
<comment type="caution">
    <text evidence="3">The sequence shown here is derived from an EMBL/GenBank/DDBJ whole genome shotgun (WGS) entry which is preliminary data.</text>
</comment>
<accession>A0ABS5M477</accession>
<dbReference type="Proteomes" id="UP000811492">
    <property type="component" value="Unassembled WGS sequence"/>
</dbReference>
<reference evidence="3 4" key="1">
    <citation type="submission" date="2021-02" db="EMBL/GenBank/DDBJ databases">
        <title>Draft genome and description of Leucobacter sp nov strain Marseille-Q4368.</title>
        <authorList>
            <person name="Boxberger M."/>
            <person name="La Scola B."/>
        </authorList>
    </citation>
    <scope>NUCLEOTIDE SEQUENCE [LARGE SCALE GENOMIC DNA]</scope>
    <source>
        <strain evidence="3 4">Marseille-Q4368</strain>
    </source>
</reference>
<proteinExistence type="predicted"/>
<feature type="transmembrane region" description="Helical" evidence="1">
    <location>
        <begin position="43"/>
        <end position="67"/>
    </location>
</feature>
<protein>
    <submittedName>
        <fullName evidence="3">DUF58 domain-containing protein</fullName>
    </submittedName>
</protein>
<keyword evidence="1" id="KW-0812">Transmembrane</keyword>
<dbReference type="PANTHER" id="PTHR34351:SF1">
    <property type="entry name" value="SLR1927 PROTEIN"/>
    <property type="match status" value="1"/>
</dbReference>
<feature type="transmembrane region" description="Helical" evidence="1">
    <location>
        <begin position="20"/>
        <end position="37"/>
    </location>
</feature>
<evidence type="ECO:0000313" key="4">
    <source>
        <dbReference type="Proteomes" id="UP000811492"/>
    </source>
</evidence>
<evidence type="ECO:0000313" key="3">
    <source>
        <dbReference type="EMBL" id="MBS3181766.1"/>
    </source>
</evidence>
<organism evidence="3 4">
    <name type="scientific">Leucobacter manosquensis</name>
    <dbReference type="NCBI Taxonomy" id="2810611"/>
    <lineage>
        <taxon>Bacteria</taxon>
        <taxon>Bacillati</taxon>
        <taxon>Actinomycetota</taxon>
        <taxon>Actinomycetes</taxon>
        <taxon>Micrococcales</taxon>
        <taxon>Microbacteriaceae</taxon>
        <taxon>Leucobacter</taxon>
    </lineage>
</organism>